<dbReference type="InterPro" id="IPR053163">
    <property type="entry name" value="HTH-type_regulator_Rgg"/>
</dbReference>
<evidence type="ECO:0000259" key="1">
    <source>
        <dbReference type="PROSITE" id="PS50943"/>
    </source>
</evidence>
<evidence type="ECO:0000313" key="2">
    <source>
        <dbReference type="EMBL" id="AVK97059.1"/>
    </source>
</evidence>
<accession>A0A2S0K176</accession>
<feature type="domain" description="HTH cro/C1-type" evidence="1">
    <location>
        <begin position="14"/>
        <end position="67"/>
    </location>
</feature>
<dbReference type="PANTHER" id="PTHR37038">
    <property type="entry name" value="TRANSCRIPTIONAL REGULATOR-RELATED"/>
    <property type="match status" value="1"/>
</dbReference>
<dbReference type="GO" id="GO:0003677">
    <property type="term" value="F:DNA binding"/>
    <property type="evidence" value="ECO:0007669"/>
    <property type="project" value="InterPro"/>
</dbReference>
<organism evidence="2 3">
    <name type="scientific">Lysinibacillus sphaericus</name>
    <name type="common">Bacillus sphaericus</name>
    <dbReference type="NCBI Taxonomy" id="1421"/>
    <lineage>
        <taxon>Bacteria</taxon>
        <taxon>Bacillati</taxon>
        <taxon>Bacillota</taxon>
        <taxon>Bacilli</taxon>
        <taxon>Bacillales</taxon>
        <taxon>Bacillaceae</taxon>
        <taxon>Lysinibacillus</taxon>
    </lineage>
</organism>
<sequence length="294" mass="35123">MIKVIFMDNLGNTFRKLRLHKGYSLNNTAKDIMSVSHLSKFERDETGITVSKLLLLLNRINVSFEEFIYINNEFKVEHFEELIINMKESYLRGDLKFLNKLRNDEIFKFELTNVLSYKLNSIMIEAIISDLTANKVKQENLKILVDYLWQVEVWGEYEIILYGNTLHLLDIDVVIMLSSEVIKKSIYFKNMLSYKRNLFDIYFNTIRTCLEHNKLKETEAYLYELKNQNIPETFILEKTILNFYLGIFKMHTKYKQGLELAQESIYILHKVESLNHALNYEEYLQTYIKRLKKD</sequence>
<dbReference type="NCBIfam" id="TIGR01716">
    <property type="entry name" value="RGG_Cterm"/>
    <property type="match status" value="1"/>
</dbReference>
<dbReference type="EMBL" id="CP019980">
    <property type="protein sequence ID" value="AVK97059.1"/>
    <property type="molecule type" value="Genomic_DNA"/>
</dbReference>
<dbReference type="AlphaFoldDB" id="A0A2S0K176"/>
<dbReference type="CDD" id="cd00093">
    <property type="entry name" value="HTH_XRE"/>
    <property type="match status" value="1"/>
</dbReference>
<dbReference type="Pfam" id="PF21259">
    <property type="entry name" value="Rgg_C"/>
    <property type="match status" value="1"/>
</dbReference>
<dbReference type="Pfam" id="PF01381">
    <property type="entry name" value="HTH_3"/>
    <property type="match status" value="1"/>
</dbReference>
<dbReference type="PANTHER" id="PTHR37038:SF12">
    <property type="entry name" value="TRANSCRIPTIONAL REGULATOR"/>
    <property type="match status" value="1"/>
</dbReference>
<evidence type="ECO:0000313" key="3">
    <source>
        <dbReference type="Proteomes" id="UP000238825"/>
    </source>
</evidence>
<dbReference type="SUPFAM" id="SSF47413">
    <property type="entry name" value="lambda repressor-like DNA-binding domains"/>
    <property type="match status" value="1"/>
</dbReference>
<name>A0A2S0K176_LYSSH</name>
<dbReference type="PROSITE" id="PS50943">
    <property type="entry name" value="HTH_CROC1"/>
    <property type="match status" value="1"/>
</dbReference>
<protein>
    <recommendedName>
        <fullName evidence="1">HTH cro/C1-type domain-containing protein</fullName>
    </recommendedName>
</protein>
<dbReference type="InterPro" id="IPR010057">
    <property type="entry name" value="Transcription_activator_Rgg_C"/>
</dbReference>
<dbReference type="Gene3D" id="1.10.260.40">
    <property type="entry name" value="lambda repressor-like DNA-binding domains"/>
    <property type="match status" value="1"/>
</dbReference>
<gene>
    <name evidence="2" type="ORF">LS41612_12675</name>
</gene>
<dbReference type="Proteomes" id="UP000238825">
    <property type="component" value="Chromosome"/>
</dbReference>
<dbReference type="InterPro" id="IPR001387">
    <property type="entry name" value="Cro/C1-type_HTH"/>
</dbReference>
<dbReference type="SMART" id="SM00530">
    <property type="entry name" value="HTH_XRE"/>
    <property type="match status" value="1"/>
</dbReference>
<dbReference type="InterPro" id="IPR010982">
    <property type="entry name" value="Lambda_DNA-bd_dom_sf"/>
</dbReference>
<reference evidence="2 3" key="1">
    <citation type="submission" date="2017-03" db="EMBL/GenBank/DDBJ databases">
        <title>The whole genome sequencing and assembly of Lysinibacillus sphaericus DSM 28T strain.</title>
        <authorList>
            <person name="Lee Y.-J."/>
            <person name="Yi H."/>
            <person name="Bahn Y.-S."/>
            <person name="Kim J.F."/>
            <person name="Lee D.-W."/>
        </authorList>
    </citation>
    <scope>NUCLEOTIDE SEQUENCE [LARGE SCALE GENOMIC DNA]</scope>
    <source>
        <strain evidence="2 3">DSM 28</strain>
    </source>
</reference>
<proteinExistence type="predicted"/>